<organism evidence="1 2">
    <name type="scientific">Streptosporangium canum</name>
    <dbReference type="NCBI Taxonomy" id="324952"/>
    <lineage>
        <taxon>Bacteria</taxon>
        <taxon>Bacillati</taxon>
        <taxon>Actinomycetota</taxon>
        <taxon>Actinomycetes</taxon>
        <taxon>Streptosporangiales</taxon>
        <taxon>Streptosporangiaceae</taxon>
        <taxon>Streptosporangium</taxon>
    </lineage>
</organism>
<proteinExistence type="predicted"/>
<dbReference type="GeneID" id="96304081"/>
<dbReference type="AlphaFoldDB" id="A0A1I3LIV9"/>
<dbReference type="EMBL" id="FOQY01000005">
    <property type="protein sequence ID" value="SFI84663.1"/>
    <property type="molecule type" value="Genomic_DNA"/>
</dbReference>
<protein>
    <submittedName>
        <fullName evidence="1">Uncharacterized protein</fullName>
    </submittedName>
</protein>
<evidence type="ECO:0000313" key="1">
    <source>
        <dbReference type="EMBL" id="SFI84663.1"/>
    </source>
</evidence>
<sequence>MGNSNSNGQSLLKPDGFQLEDGFSFTLAETMLLDQFFTARPVPGAL</sequence>
<evidence type="ECO:0000313" key="2">
    <source>
        <dbReference type="Proteomes" id="UP000199111"/>
    </source>
</evidence>
<gene>
    <name evidence="1" type="ORF">SAMN05216275_105166</name>
</gene>
<reference evidence="2" key="1">
    <citation type="submission" date="2016-10" db="EMBL/GenBank/DDBJ databases">
        <authorList>
            <person name="Varghese N."/>
            <person name="Submissions S."/>
        </authorList>
    </citation>
    <scope>NUCLEOTIDE SEQUENCE [LARGE SCALE GENOMIC DNA]</scope>
    <source>
        <strain evidence="2">CGMCC 4.2126</strain>
    </source>
</reference>
<accession>A0A1I3LIV9</accession>
<name>A0A1I3LIV9_9ACTN</name>
<dbReference type="RefSeq" id="WP_156056204.1">
    <property type="nucleotide sequence ID" value="NZ_FOQY01000005.1"/>
</dbReference>
<dbReference type="Proteomes" id="UP000199111">
    <property type="component" value="Unassembled WGS sequence"/>
</dbReference>
<keyword evidence="2" id="KW-1185">Reference proteome</keyword>